<dbReference type="GeneID" id="14876089"/>
<dbReference type="RefSeq" id="XP_004362011.1">
    <property type="nucleotide sequence ID" value="XM_004361954.1"/>
</dbReference>
<organism evidence="2 3">
    <name type="scientific">Cavenderia fasciculata</name>
    <name type="common">Slime mold</name>
    <name type="synonym">Dictyostelium fasciculatum</name>
    <dbReference type="NCBI Taxonomy" id="261658"/>
    <lineage>
        <taxon>Eukaryota</taxon>
        <taxon>Amoebozoa</taxon>
        <taxon>Evosea</taxon>
        <taxon>Eumycetozoa</taxon>
        <taxon>Dictyostelia</taxon>
        <taxon>Acytosteliales</taxon>
        <taxon>Cavenderiaceae</taxon>
        <taxon>Cavenderia</taxon>
    </lineage>
</organism>
<dbReference type="Proteomes" id="UP000007797">
    <property type="component" value="Unassembled WGS sequence"/>
</dbReference>
<evidence type="ECO:0000256" key="1">
    <source>
        <dbReference type="SAM" id="SignalP"/>
    </source>
</evidence>
<feature type="chain" id="PRO_5003313207" evidence="1">
    <location>
        <begin position="26"/>
        <end position="225"/>
    </location>
</feature>
<reference evidence="3" key="1">
    <citation type="journal article" date="2011" name="Genome Res.">
        <title>Phylogeny-wide analysis of social amoeba genomes highlights ancient origins for complex intercellular communication.</title>
        <authorList>
            <person name="Heidel A.J."/>
            <person name="Lawal H.M."/>
            <person name="Felder M."/>
            <person name="Schilde C."/>
            <person name="Helps N.R."/>
            <person name="Tunggal B."/>
            <person name="Rivero F."/>
            <person name="John U."/>
            <person name="Schleicher M."/>
            <person name="Eichinger L."/>
            <person name="Platzer M."/>
            <person name="Noegel A.A."/>
            <person name="Schaap P."/>
            <person name="Gloeckner G."/>
        </authorList>
    </citation>
    <scope>NUCLEOTIDE SEQUENCE [LARGE SCALE GENOMIC DNA]</scope>
    <source>
        <strain evidence="3">SH3</strain>
    </source>
</reference>
<gene>
    <name evidence="2" type="ORF">DFA_06306</name>
</gene>
<accession>F4PKN6</accession>
<evidence type="ECO:0000313" key="3">
    <source>
        <dbReference type="Proteomes" id="UP000007797"/>
    </source>
</evidence>
<dbReference type="AlphaFoldDB" id="F4PKN6"/>
<sequence>MYNYSKLFITTTTISLVLLVSSINATTNNHNHEDYDSSNTPIYANVVRYNNGSPGQCITDQPYIYTSYLTGACVDGWRYYCKGNGAQVVYQAFESLGCTGNSFEYTYNTGKCITDKNFNRDGGSIYSCGTNYTIPDNTVSEVEYNVPCGDDDGQAVTVNAMVLGSCVPNYQETNQSFIFSACTEDTLTTQSFTSFNCSQQVKENTAPLKPFCLSSSSLVSKCNNN</sequence>
<keyword evidence="3" id="KW-1185">Reference proteome</keyword>
<feature type="signal peptide" evidence="1">
    <location>
        <begin position="1"/>
        <end position="25"/>
    </location>
</feature>
<proteinExistence type="predicted"/>
<protein>
    <submittedName>
        <fullName evidence="2">Uncharacterized protein</fullName>
    </submittedName>
</protein>
<name>F4PKN6_CACFS</name>
<dbReference type="EMBL" id="GL883007">
    <property type="protein sequence ID" value="EGG24160.1"/>
    <property type="molecule type" value="Genomic_DNA"/>
</dbReference>
<evidence type="ECO:0000313" key="2">
    <source>
        <dbReference type="EMBL" id="EGG24160.1"/>
    </source>
</evidence>
<dbReference type="KEGG" id="dfa:DFA_06306"/>
<keyword evidence="1" id="KW-0732">Signal</keyword>